<feature type="chain" id="PRO_5044800471" description="Secreted protein" evidence="2">
    <location>
        <begin position="25"/>
        <end position="77"/>
    </location>
</feature>
<protein>
    <recommendedName>
        <fullName evidence="5">Secreted protein</fullName>
    </recommendedName>
</protein>
<sequence>MMLATRSLMVTIISLLVMFDMVAGSRLITPPQLGSSPPRLFQSELPKVVEDDYVPKPPPHSGGATPAPVPHGPHVRC</sequence>
<evidence type="ECO:0000313" key="3">
    <source>
        <dbReference type="EMBL" id="KAL3640424.1"/>
    </source>
</evidence>
<reference evidence="4" key="1">
    <citation type="journal article" date="2024" name="IScience">
        <title>Strigolactones Initiate the Formation of Haustorium-like Structures in Castilleja.</title>
        <authorList>
            <person name="Buerger M."/>
            <person name="Peterson D."/>
            <person name="Chory J."/>
        </authorList>
    </citation>
    <scope>NUCLEOTIDE SEQUENCE [LARGE SCALE GENOMIC DNA]</scope>
</reference>
<dbReference type="AlphaFoldDB" id="A0ABD3DF01"/>
<keyword evidence="2" id="KW-0732">Signal</keyword>
<evidence type="ECO:0008006" key="5">
    <source>
        <dbReference type="Google" id="ProtNLM"/>
    </source>
</evidence>
<evidence type="ECO:0000313" key="4">
    <source>
        <dbReference type="Proteomes" id="UP001632038"/>
    </source>
</evidence>
<keyword evidence="4" id="KW-1185">Reference proteome</keyword>
<proteinExistence type="predicted"/>
<evidence type="ECO:0000256" key="2">
    <source>
        <dbReference type="SAM" id="SignalP"/>
    </source>
</evidence>
<feature type="signal peptide" evidence="2">
    <location>
        <begin position="1"/>
        <end position="24"/>
    </location>
</feature>
<dbReference type="Proteomes" id="UP001632038">
    <property type="component" value="Unassembled WGS sequence"/>
</dbReference>
<comment type="caution">
    <text evidence="3">The sequence shown here is derived from an EMBL/GenBank/DDBJ whole genome shotgun (WGS) entry which is preliminary data.</text>
</comment>
<evidence type="ECO:0000256" key="1">
    <source>
        <dbReference type="SAM" id="MobiDB-lite"/>
    </source>
</evidence>
<dbReference type="EMBL" id="JAVIJP010000017">
    <property type="protein sequence ID" value="KAL3640424.1"/>
    <property type="molecule type" value="Genomic_DNA"/>
</dbReference>
<gene>
    <name evidence="3" type="ORF">CASFOL_015392</name>
</gene>
<feature type="region of interest" description="Disordered" evidence="1">
    <location>
        <begin position="52"/>
        <end position="77"/>
    </location>
</feature>
<name>A0ABD3DF01_9LAMI</name>
<organism evidence="3 4">
    <name type="scientific">Castilleja foliolosa</name>
    <dbReference type="NCBI Taxonomy" id="1961234"/>
    <lineage>
        <taxon>Eukaryota</taxon>
        <taxon>Viridiplantae</taxon>
        <taxon>Streptophyta</taxon>
        <taxon>Embryophyta</taxon>
        <taxon>Tracheophyta</taxon>
        <taxon>Spermatophyta</taxon>
        <taxon>Magnoliopsida</taxon>
        <taxon>eudicotyledons</taxon>
        <taxon>Gunneridae</taxon>
        <taxon>Pentapetalae</taxon>
        <taxon>asterids</taxon>
        <taxon>lamiids</taxon>
        <taxon>Lamiales</taxon>
        <taxon>Orobanchaceae</taxon>
        <taxon>Pedicularideae</taxon>
        <taxon>Castillejinae</taxon>
        <taxon>Castilleja</taxon>
    </lineage>
</organism>
<accession>A0ABD3DF01</accession>